<comment type="caution">
    <text evidence="1">The sequence shown here is derived from an EMBL/GenBank/DDBJ whole genome shotgun (WGS) entry which is preliminary data.</text>
</comment>
<organism evidence="1 2">
    <name type="scientific">Dendrobium chrysotoxum</name>
    <name type="common">Orchid</name>
    <dbReference type="NCBI Taxonomy" id="161865"/>
    <lineage>
        <taxon>Eukaryota</taxon>
        <taxon>Viridiplantae</taxon>
        <taxon>Streptophyta</taxon>
        <taxon>Embryophyta</taxon>
        <taxon>Tracheophyta</taxon>
        <taxon>Spermatophyta</taxon>
        <taxon>Magnoliopsida</taxon>
        <taxon>Liliopsida</taxon>
        <taxon>Asparagales</taxon>
        <taxon>Orchidaceae</taxon>
        <taxon>Epidendroideae</taxon>
        <taxon>Malaxideae</taxon>
        <taxon>Dendrobiinae</taxon>
        <taxon>Dendrobium</taxon>
    </lineage>
</organism>
<accession>A0AAV7H6L0</accession>
<evidence type="ECO:0000313" key="2">
    <source>
        <dbReference type="Proteomes" id="UP000775213"/>
    </source>
</evidence>
<gene>
    <name evidence="1" type="ORF">IEQ34_006818</name>
</gene>
<dbReference type="EMBL" id="JAGFBR010000007">
    <property type="protein sequence ID" value="KAH0464032.1"/>
    <property type="molecule type" value="Genomic_DNA"/>
</dbReference>
<proteinExistence type="predicted"/>
<dbReference type="Proteomes" id="UP000775213">
    <property type="component" value="Unassembled WGS sequence"/>
</dbReference>
<protein>
    <submittedName>
        <fullName evidence="1">Uncharacterized protein</fullName>
    </submittedName>
</protein>
<reference evidence="1 2" key="1">
    <citation type="journal article" date="2021" name="Hortic Res">
        <title>Chromosome-scale assembly of the Dendrobium chrysotoxum genome enhances the understanding of orchid evolution.</title>
        <authorList>
            <person name="Zhang Y."/>
            <person name="Zhang G.Q."/>
            <person name="Zhang D."/>
            <person name="Liu X.D."/>
            <person name="Xu X.Y."/>
            <person name="Sun W.H."/>
            <person name="Yu X."/>
            <person name="Zhu X."/>
            <person name="Wang Z.W."/>
            <person name="Zhao X."/>
            <person name="Zhong W.Y."/>
            <person name="Chen H."/>
            <person name="Yin W.L."/>
            <person name="Huang T."/>
            <person name="Niu S.C."/>
            <person name="Liu Z.J."/>
        </authorList>
    </citation>
    <scope>NUCLEOTIDE SEQUENCE [LARGE SCALE GENOMIC DNA]</scope>
    <source>
        <strain evidence="1">Lindl</strain>
    </source>
</reference>
<evidence type="ECO:0000313" key="1">
    <source>
        <dbReference type="EMBL" id="KAH0464032.1"/>
    </source>
</evidence>
<dbReference type="AlphaFoldDB" id="A0AAV7H6L0"/>
<sequence length="69" mass="8060">MKLASVKDENKRFQSLLSKKETALSKAKRFKKTLAFKSIIQDHVQQAHDYIYAIVMKDLEQQYIEEGLS</sequence>
<name>A0AAV7H6L0_DENCH</name>
<keyword evidence="2" id="KW-1185">Reference proteome</keyword>